<dbReference type="PANTHER" id="PTHR31415:SF51">
    <property type="entry name" value="LATE EMBRYOGENESIS ABUNDANT (LEA) HYDROXYPROLINE-RICH GLYCOPROTEIN FAMILY"/>
    <property type="match status" value="1"/>
</dbReference>
<feature type="domain" description="Late embryogenesis abundant protein LEA-2 subgroup" evidence="5">
    <location>
        <begin position="71"/>
        <end position="172"/>
    </location>
</feature>
<evidence type="ECO:0000313" key="6">
    <source>
        <dbReference type="EMBL" id="KAL3616035.1"/>
    </source>
</evidence>
<evidence type="ECO:0000313" key="7">
    <source>
        <dbReference type="Proteomes" id="UP001632038"/>
    </source>
</evidence>
<dbReference type="PANTHER" id="PTHR31415">
    <property type="entry name" value="OS05G0367900 PROTEIN"/>
    <property type="match status" value="1"/>
</dbReference>
<comment type="subcellular location">
    <subcellularLocation>
        <location evidence="1">Membrane</location>
        <topology evidence="1">Single-pass membrane protein</topology>
    </subcellularLocation>
</comment>
<dbReference type="InterPro" id="IPR004864">
    <property type="entry name" value="LEA_2"/>
</dbReference>
<evidence type="ECO:0000256" key="4">
    <source>
        <dbReference type="ARBA" id="ARBA00023136"/>
    </source>
</evidence>
<keyword evidence="4" id="KW-0472">Membrane</keyword>
<dbReference type="AlphaFoldDB" id="A0ABD3BF56"/>
<organism evidence="6 7">
    <name type="scientific">Castilleja foliolosa</name>
    <dbReference type="NCBI Taxonomy" id="1961234"/>
    <lineage>
        <taxon>Eukaryota</taxon>
        <taxon>Viridiplantae</taxon>
        <taxon>Streptophyta</taxon>
        <taxon>Embryophyta</taxon>
        <taxon>Tracheophyta</taxon>
        <taxon>Spermatophyta</taxon>
        <taxon>Magnoliopsida</taxon>
        <taxon>eudicotyledons</taxon>
        <taxon>Gunneridae</taxon>
        <taxon>Pentapetalae</taxon>
        <taxon>asterids</taxon>
        <taxon>lamiids</taxon>
        <taxon>Lamiales</taxon>
        <taxon>Orobanchaceae</taxon>
        <taxon>Pedicularideae</taxon>
        <taxon>Castillejinae</taxon>
        <taxon>Castilleja</taxon>
    </lineage>
</organism>
<keyword evidence="3" id="KW-1133">Transmembrane helix</keyword>
<evidence type="ECO:0000256" key="2">
    <source>
        <dbReference type="ARBA" id="ARBA00022692"/>
    </source>
</evidence>
<accession>A0ABD3BF56</accession>
<evidence type="ECO:0000259" key="5">
    <source>
        <dbReference type="Pfam" id="PF03168"/>
    </source>
</evidence>
<dbReference type="GO" id="GO:0016020">
    <property type="term" value="C:membrane"/>
    <property type="evidence" value="ECO:0007669"/>
    <property type="project" value="UniProtKB-SubCell"/>
</dbReference>
<sequence>MAKTPSLHSPDLATKPGPAPNPATILALNVILVVWAVLQPKKPRFTLQDATIFALKVSAPNVISTNLQVTVYSRNPNSRIGIYYDKLSVYANYHNQQVTASAGIPPVYQGHKDVNVWSLFIYGNVPVAPYNGLDLSQYKSNGVVMMTIKINARVKWRFGSFVFGRYHLHVTCPVDILIGNRDEMEMKVDLAATWLPCGFFFFNFKIQMPRHYPVTITYYSRSMDVF</sequence>
<comment type="caution">
    <text evidence="6">The sequence shown here is derived from an EMBL/GenBank/DDBJ whole genome shotgun (WGS) entry which is preliminary data.</text>
</comment>
<dbReference type="Pfam" id="PF03168">
    <property type="entry name" value="LEA_2"/>
    <property type="match status" value="1"/>
</dbReference>
<evidence type="ECO:0000256" key="1">
    <source>
        <dbReference type="ARBA" id="ARBA00004167"/>
    </source>
</evidence>
<keyword evidence="7" id="KW-1185">Reference proteome</keyword>
<name>A0ABD3BF56_9LAMI</name>
<dbReference type="InterPro" id="IPR044839">
    <property type="entry name" value="NDR1-like"/>
</dbReference>
<reference evidence="7" key="1">
    <citation type="journal article" date="2024" name="IScience">
        <title>Strigolactones Initiate the Formation of Haustorium-like Structures in Castilleja.</title>
        <authorList>
            <person name="Buerger M."/>
            <person name="Peterson D."/>
            <person name="Chory J."/>
        </authorList>
    </citation>
    <scope>NUCLEOTIDE SEQUENCE [LARGE SCALE GENOMIC DNA]</scope>
</reference>
<keyword evidence="2" id="KW-0812">Transmembrane</keyword>
<protein>
    <recommendedName>
        <fullName evidence="5">Late embryogenesis abundant protein LEA-2 subgroup domain-containing protein</fullName>
    </recommendedName>
</protein>
<evidence type="ECO:0000256" key="3">
    <source>
        <dbReference type="ARBA" id="ARBA00022989"/>
    </source>
</evidence>
<dbReference type="Proteomes" id="UP001632038">
    <property type="component" value="Unassembled WGS sequence"/>
</dbReference>
<dbReference type="EMBL" id="JAVIJP010000099">
    <property type="protein sequence ID" value="KAL3616035.1"/>
    <property type="molecule type" value="Genomic_DNA"/>
</dbReference>
<gene>
    <name evidence="6" type="ORF">CASFOL_040329</name>
</gene>
<proteinExistence type="predicted"/>